<feature type="transmembrane region" description="Helical" evidence="1">
    <location>
        <begin position="113"/>
        <end position="131"/>
    </location>
</feature>
<organism evidence="2 3">
    <name type="scientific">Kitasatospora xanthocidica</name>
    <dbReference type="NCBI Taxonomy" id="83382"/>
    <lineage>
        <taxon>Bacteria</taxon>
        <taxon>Bacillati</taxon>
        <taxon>Actinomycetota</taxon>
        <taxon>Actinomycetes</taxon>
        <taxon>Kitasatosporales</taxon>
        <taxon>Streptomycetaceae</taxon>
        <taxon>Kitasatospora</taxon>
    </lineage>
</organism>
<sequence length="217" mass="22925">MTPYQPTTVTPLVPAQPPQIMSAGAYLATRYGSRVMPVLTTTTALILARIWNTQGAAGSWGDVALMIVLSAASSAHGIVSAAKDHGSEIITAVAFAASGAFALVGVAAYTSSWALAALLWLVATALVYAVTARHWRAARERAEARWHELQLTQVNRLADVETARLQATVQAQALTYGLMLARAIEHREALDPSTFHTAVLAGTGLPQLPAAVNTEKN</sequence>
<gene>
    <name evidence="2" type="ORF">DR950_41865</name>
</gene>
<dbReference type="EMBL" id="QVIG01000004">
    <property type="protein sequence ID" value="RGD55413.1"/>
    <property type="molecule type" value="Genomic_DNA"/>
</dbReference>
<keyword evidence="3" id="KW-1185">Reference proteome</keyword>
<keyword evidence="1" id="KW-0472">Membrane</keyword>
<reference evidence="2 3" key="1">
    <citation type="submission" date="2018-08" db="EMBL/GenBank/DDBJ databases">
        <title>Diversity &amp; Physiological Properties of Lignin-Decomposing Actinobacteria from Soil.</title>
        <authorList>
            <person name="Roh S.G."/>
            <person name="Kim S.B."/>
        </authorList>
    </citation>
    <scope>NUCLEOTIDE SEQUENCE [LARGE SCALE GENOMIC DNA]</scope>
    <source>
        <strain evidence="2 3">MMS17-GH009</strain>
    </source>
</reference>
<feature type="transmembrane region" description="Helical" evidence="1">
    <location>
        <begin position="31"/>
        <end position="51"/>
    </location>
</feature>
<keyword evidence="1" id="KW-1133">Transmembrane helix</keyword>
<keyword evidence="1" id="KW-0812">Transmembrane</keyword>
<evidence type="ECO:0000313" key="3">
    <source>
        <dbReference type="Proteomes" id="UP000263377"/>
    </source>
</evidence>
<accession>A0A372ZHU8</accession>
<feature type="transmembrane region" description="Helical" evidence="1">
    <location>
        <begin position="89"/>
        <end position="107"/>
    </location>
</feature>
<name>A0A372ZHU8_9ACTN</name>
<dbReference type="RefSeq" id="WP_117493154.1">
    <property type="nucleotide sequence ID" value="NZ_QVIG01000004.1"/>
</dbReference>
<evidence type="ECO:0000313" key="2">
    <source>
        <dbReference type="EMBL" id="RGD55413.1"/>
    </source>
</evidence>
<evidence type="ECO:0000256" key="1">
    <source>
        <dbReference type="SAM" id="Phobius"/>
    </source>
</evidence>
<comment type="caution">
    <text evidence="2">The sequence shown here is derived from an EMBL/GenBank/DDBJ whole genome shotgun (WGS) entry which is preliminary data.</text>
</comment>
<dbReference type="AlphaFoldDB" id="A0A372ZHU8"/>
<protein>
    <submittedName>
        <fullName evidence="2">Uncharacterized protein</fullName>
    </submittedName>
</protein>
<dbReference type="Proteomes" id="UP000263377">
    <property type="component" value="Unassembled WGS sequence"/>
</dbReference>
<feature type="transmembrane region" description="Helical" evidence="1">
    <location>
        <begin position="63"/>
        <end position="82"/>
    </location>
</feature>
<proteinExistence type="predicted"/>